<dbReference type="OrthoDB" id="9791494at2"/>
<gene>
    <name evidence="1" type="ORF">BFN67_06040</name>
</gene>
<keyword evidence="2" id="KW-1185">Reference proteome</keyword>
<organism evidence="1 2">
    <name type="scientific">Manganibacter manganicus</name>
    <dbReference type="NCBI Taxonomy" id="1873176"/>
    <lineage>
        <taxon>Bacteria</taxon>
        <taxon>Pseudomonadati</taxon>
        <taxon>Pseudomonadota</taxon>
        <taxon>Alphaproteobacteria</taxon>
        <taxon>Hyphomicrobiales</taxon>
        <taxon>Phyllobacteriaceae</taxon>
        <taxon>Manganibacter</taxon>
    </lineage>
</organism>
<comment type="caution">
    <text evidence="1">The sequence shown here is derived from an EMBL/GenBank/DDBJ whole genome shotgun (WGS) entry which is preliminary data.</text>
</comment>
<reference evidence="1 2" key="1">
    <citation type="journal article" date="2016" name="Int. J. Syst. Evol. Microbiol.">
        <title>Pseudaminobacter manganicus sp. nov., isolated from sludge of a manganese mine.</title>
        <authorList>
            <person name="Li J."/>
            <person name="Huang J."/>
            <person name="Liao S."/>
            <person name="Wang G."/>
        </authorList>
    </citation>
    <scope>NUCLEOTIDE SEQUENCE [LARGE SCALE GENOMIC DNA]</scope>
    <source>
        <strain evidence="1 2">JH-7</strain>
    </source>
</reference>
<accession>A0A1V8RL71</accession>
<dbReference type="STRING" id="1873176.BFN67_06040"/>
<dbReference type="AlphaFoldDB" id="A0A1V8RL71"/>
<evidence type="ECO:0000313" key="1">
    <source>
        <dbReference type="EMBL" id="OQM73894.1"/>
    </source>
</evidence>
<dbReference type="RefSeq" id="WP_080921136.1">
    <property type="nucleotide sequence ID" value="NZ_MDET01000045.1"/>
</dbReference>
<proteinExistence type="predicted"/>
<evidence type="ECO:0000313" key="2">
    <source>
        <dbReference type="Proteomes" id="UP000191905"/>
    </source>
</evidence>
<dbReference type="EMBL" id="MDET01000045">
    <property type="protein sequence ID" value="OQM73894.1"/>
    <property type="molecule type" value="Genomic_DNA"/>
</dbReference>
<dbReference type="Proteomes" id="UP000191905">
    <property type="component" value="Unassembled WGS sequence"/>
</dbReference>
<protein>
    <submittedName>
        <fullName evidence="1">Uncharacterized protein</fullName>
    </submittedName>
</protein>
<name>A0A1V8RL71_9HYPH</name>
<sequence>MDKLDEIVISEVTAHVLQPGRLYQLLEAYLKFAGQRADRDREHISRMRQDHKEAEAGIARLLALVEKGLMDADDPAMRERLVGLWNPTCRSFFCSRMAHPTGFEPVTSAFGAI</sequence>